<dbReference type="InParanoid" id="A0A543ARJ4"/>
<dbReference type="AlphaFoldDB" id="A0A543ARJ4"/>
<organism evidence="2 3">
    <name type="scientific">Stackebrandtia endophytica</name>
    <dbReference type="NCBI Taxonomy" id="1496996"/>
    <lineage>
        <taxon>Bacteria</taxon>
        <taxon>Bacillati</taxon>
        <taxon>Actinomycetota</taxon>
        <taxon>Actinomycetes</taxon>
        <taxon>Glycomycetales</taxon>
        <taxon>Glycomycetaceae</taxon>
        <taxon>Stackebrandtia</taxon>
    </lineage>
</organism>
<name>A0A543ARJ4_9ACTN</name>
<dbReference type="EMBL" id="VFOW01000001">
    <property type="protein sequence ID" value="TQL75203.1"/>
    <property type="molecule type" value="Genomic_DNA"/>
</dbReference>
<dbReference type="PANTHER" id="PTHR37507">
    <property type="entry name" value="SPORULATION PROTEIN YDCC"/>
    <property type="match status" value="1"/>
</dbReference>
<dbReference type="Proteomes" id="UP000317043">
    <property type="component" value="Unassembled WGS sequence"/>
</dbReference>
<reference evidence="2 3" key="1">
    <citation type="submission" date="2019-06" db="EMBL/GenBank/DDBJ databases">
        <title>Sequencing the genomes of 1000 actinobacteria strains.</title>
        <authorList>
            <person name="Klenk H.-P."/>
        </authorList>
    </citation>
    <scope>NUCLEOTIDE SEQUENCE [LARGE SCALE GENOMIC DNA]</scope>
    <source>
        <strain evidence="2 3">DSM 45928</strain>
    </source>
</reference>
<feature type="domain" description="MucB/RseB N-terminal" evidence="1">
    <location>
        <begin position="143"/>
        <end position="214"/>
    </location>
</feature>
<accession>A0A543ARJ4</accession>
<evidence type="ECO:0000259" key="1">
    <source>
        <dbReference type="Pfam" id="PF03888"/>
    </source>
</evidence>
<dbReference type="InterPro" id="IPR033434">
    <property type="entry name" value="MucB/RseB_N"/>
</dbReference>
<dbReference type="Gene3D" id="2.50.20.10">
    <property type="entry name" value="Lipoprotein localisation LolA/LolB/LppX"/>
    <property type="match status" value="1"/>
</dbReference>
<keyword evidence="3" id="KW-1185">Reference proteome</keyword>
<keyword evidence="2" id="KW-0449">Lipoprotein</keyword>
<dbReference type="RefSeq" id="WP_211347504.1">
    <property type="nucleotide sequence ID" value="NZ_JBHTGS010000001.1"/>
</dbReference>
<dbReference type="Pfam" id="PF03888">
    <property type="entry name" value="MucB_RseB"/>
    <property type="match status" value="1"/>
</dbReference>
<gene>
    <name evidence="2" type="ORF">FB566_0700</name>
</gene>
<dbReference type="PANTHER" id="PTHR37507:SF2">
    <property type="entry name" value="SPORULATION PROTEIN YDCC"/>
    <property type="match status" value="1"/>
</dbReference>
<evidence type="ECO:0000313" key="2">
    <source>
        <dbReference type="EMBL" id="TQL75203.1"/>
    </source>
</evidence>
<sequence length="359" mass="38102">MSRTRTMRRFAVPLSIAAVAIAVVAGAGIVSAEHPPELPARSAAELLADVQNSDVPGVSGTVVSKVELGLPNLPGDLLEPGSRTLRMWYASPDKVRVAMLDKLGEADLIRNGEDVWTWDSRQNTAVHYTLPDRAAGLALWPPNQFTGTSPMEAAEQMLASIEPGTTVTTDGTAEIAGRSAYELILEPKDSVSLVDQVRLAIDSETGLPLRTQVIAVGATEPAFEVAFSRIEFDVPDAENFTFNPPAGVEVVEGTDVFTDLGSTKPEHDGEITTVGEGWNTVAVVNLDAEALFGSMTEDVESRDDIDVDLSGLFEQFPAVSGDWGSGRLITSALVTALVTDDGRVLVGAVTPERLYDVAA</sequence>
<proteinExistence type="predicted"/>
<evidence type="ECO:0000313" key="3">
    <source>
        <dbReference type="Proteomes" id="UP000317043"/>
    </source>
</evidence>
<dbReference type="InterPro" id="IPR029046">
    <property type="entry name" value="LolA/LolB/LppX"/>
</dbReference>
<dbReference type="SUPFAM" id="SSF89392">
    <property type="entry name" value="Prokaryotic lipoproteins and lipoprotein localization factors"/>
    <property type="match status" value="1"/>
</dbReference>
<comment type="caution">
    <text evidence="2">The sequence shown here is derived from an EMBL/GenBank/DDBJ whole genome shotgun (WGS) entry which is preliminary data.</text>
</comment>
<protein>
    <submittedName>
        <fullName evidence="2">Outer membrane lipoprotein-sorting protein</fullName>
    </submittedName>
</protein>
<dbReference type="InterPro" id="IPR052944">
    <property type="entry name" value="Sporulation_related"/>
</dbReference>